<evidence type="ECO:0000256" key="1">
    <source>
        <dbReference type="SAM" id="Phobius"/>
    </source>
</evidence>
<name>A0A0A9DNS8_ARUDO</name>
<evidence type="ECO:0000313" key="2">
    <source>
        <dbReference type="EMBL" id="JAD90214.1"/>
    </source>
</evidence>
<organism evidence="2">
    <name type="scientific">Arundo donax</name>
    <name type="common">Giant reed</name>
    <name type="synonym">Donax arundinaceus</name>
    <dbReference type="NCBI Taxonomy" id="35708"/>
    <lineage>
        <taxon>Eukaryota</taxon>
        <taxon>Viridiplantae</taxon>
        <taxon>Streptophyta</taxon>
        <taxon>Embryophyta</taxon>
        <taxon>Tracheophyta</taxon>
        <taxon>Spermatophyta</taxon>
        <taxon>Magnoliopsida</taxon>
        <taxon>Liliopsida</taxon>
        <taxon>Poales</taxon>
        <taxon>Poaceae</taxon>
        <taxon>PACMAD clade</taxon>
        <taxon>Arundinoideae</taxon>
        <taxon>Arundineae</taxon>
        <taxon>Arundo</taxon>
    </lineage>
</organism>
<proteinExistence type="predicted"/>
<sequence>MYNAIWFTLSLHFGVHYLCILVNNLVEQFFLPIAISLFFLYHRDNVQCHSLLKGYAIQANCIRTKQFPQVQNRSSVNKFSHSP</sequence>
<keyword evidence="1" id="KW-1133">Transmembrane helix</keyword>
<keyword evidence="1" id="KW-0812">Transmembrane</keyword>
<accession>A0A0A9DNS8</accession>
<reference evidence="2" key="2">
    <citation type="journal article" date="2015" name="Data Brief">
        <title>Shoot transcriptome of the giant reed, Arundo donax.</title>
        <authorList>
            <person name="Barrero R.A."/>
            <person name="Guerrero F.D."/>
            <person name="Moolhuijzen P."/>
            <person name="Goolsby J.A."/>
            <person name="Tidwell J."/>
            <person name="Bellgard S.E."/>
            <person name="Bellgard M.I."/>
        </authorList>
    </citation>
    <scope>NUCLEOTIDE SEQUENCE</scope>
    <source>
        <tissue evidence="2">Shoot tissue taken approximately 20 cm above the soil surface</tissue>
    </source>
</reference>
<dbReference type="AlphaFoldDB" id="A0A0A9DNS8"/>
<dbReference type="EMBL" id="GBRH01207681">
    <property type="protein sequence ID" value="JAD90214.1"/>
    <property type="molecule type" value="Transcribed_RNA"/>
</dbReference>
<protein>
    <submittedName>
        <fullName evidence="2">Uncharacterized protein</fullName>
    </submittedName>
</protein>
<feature type="transmembrane region" description="Helical" evidence="1">
    <location>
        <begin position="15"/>
        <end position="41"/>
    </location>
</feature>
<keyword evidence="1" id="KW-0472">Membrane</keyword>
<reference evidence="2" key="1">
    <citation type="submission" date="2014-09" db="EMBL/GenBank/DDBJ databases">
        <authorList>
            <person name="Magalhaes I.L.F."/>
            <person name="Oliveira U."/>
            <person name="Santos F.R."/>
            <person name="Vidigal T.H.D.A."/>
            <person name="Brescovit A.D."/>
            <person name="Santos A.J."/>
        </authorList>
    </citation>
    <scope>NUCLEOTIDE SEQUENCE</scope>
    <source>
        <tissue evidence="2">Shoot tissue taken approximately 20 cm above the soil surface</tissue>
    </source>
</reference>